<reference evidence="16" key="1">
    <citation type="submission" date="2008-03" db="EMBL/GenBank/DDBJ databases">
        <title>Complete sequence of chromosome of Beijerinckia indica subsp. indica ATCC 9039.</title>
        <authorList>
            <consortium name="US DOE Joint Genome Institute"/>
            <person name="Copeland A."/>
            <person name="Lucas S."/>
            <person name="Lapidus A."/>
            <person name="Glavina del Rio T."/>
            <person name="Dalin E."/>
            <person name="Tice H."/>
            <person name="Bruce D."/>
            <person name="Goodwin L."/>
            <person name="Pitluck S."/>
            <person name="LaButti K."/>
            <person name="Schmutz J."/>
            <person name="Larimer F."/>
            <person name="Land M."/>
            <person name="Hauser L."/>
            <person name="Kyrpides N."/>
            <person name="Mikhailova N."/>
            <person name="Dunfield P.F."/>
            <person name="Dedysh S.N."/>
            <person name="Liesack W."/>
            <person name="Saw J.H."/>
            <person name="Alam M."/>
            <person name="Chen Y."/>
            <person name="Murrell J.C."/>
            <person name="Richardson P."/>
        </authorList>
    </citation>
    <scope>NUCLEOTIDE SEQUENCE [LARGE SCALE GENOMIC DNA]</scope>
    <source>
        <strain evidence="16">ATCC 9039 / DSM 1715 / NCIMB 8712</strain>
    </source>
</reference>
<evidence type="ECO:0000256" key="10">
    <source>
        <dbReference type="ARBA" id="ARBA00023299"/>
    </source>
</evidence>
<dbReference type="EC" id="3.1.3.3" evidence="4"/>
<comment type="pathway">
    <text evidence="2">Amino-acid biosynthesis; L-serine biosynthesis; L-serine from 3-phospho-D-glycerate: step 3/3.</text>
</comment>
<reference evidence="15 16" key="2">
    <citation type="journal article" date="2010" name="J. Bacteriol.">
        <title>Complete genome sequence of Beijerinckia indica subsp. indica.</title>
        <authorList>
            <person name="Tamas I."/>
            <person name="Dedysh S.N."/>
            <person name="Liesack W."/>
            <person name="Stott M.B."/>
            <person name="Alam M."/>
            <person name="Murrell J.C."/>
            <person name="Dunfield P.F."/>
        </authorList>
    </citation>
    <scope>NUCLEOTIDE SEQUENCE [LARGE SCALE GENOMIC DNA]</scope>
    <source>
        <strain evidence="16">ATCC 9039 / DSM 1715 / NCIMB 8712</strain>
    </source>
</reference>
<evidence type="ECO:0000313" key="16">
    <source>
        <dbReference type="Proteomes" id="UP000001695"/>
    </source>
</evidence>
<dbReference type="KEGG" id="bid:Bind_3139"/>
<evidence type="ECO:0000256" key="8">
    <source>
        <dbReference type="ARBA" id="ARBA00022801"/>
    </source>
</evidence>
<dbReference type="Gene3D" id="3.40.50.1000">
    <property type="entry name" value="HAD superfamily/HAD-like"/>
    <property type="match status" value="1"/>
</dbReference>
<evidence type="ECO:0000256" key="4">
    <source>
        <dbReference type="ARBA" id="ARBA00012640"/>
    </source>
</evidence>
<evidence type="ECO:0000256" key="9">
    <source>
        <dbReference type="ARBA" id="ARBA00022842"/>
    </source>
</evidence>
<proteinExistence type="inferred from homology"/>
<dbReference type="RefSeq" id="WP_012386048.1">
    <property type="nucleotide sequence ID" value="NC_010581.1"/>
</dbReference>
<keyword evidence="8 15" id="KW-0378">Hydrolase</keyword>
<evidence type="ECO:0000256" key="6">
    <source>
        <dbReference type="ARBA" id="ARBA00022605"/>
    </source>
</evidence>
<feature type="active site" description="Proton donor" evidence="14">
    <location>
        <position position="90"/>
    </location>
</feature>
<keyword evidence="9" id="KW-0460">Magnesium</keyword>
<dbReference type="PANTHER" id="PTHR43344">
    <property type="entry name" value="PHOSPHOSERINE PHOSPHATASE"/>
    <property type="match status" value="1"/>
</dbReference>
<dbReference type="EMBL" id="CP001016">
    <property type="protein sequence ID" value="ACB96700.1"/>
    <property type="molecule type" value="Genomic_DNA"/>
</dbReference>
<evidence type="ECO:0000256" key="12">
    <source>
        <dbReference type="ARBA" id="ARBA00048138"/>
    </source>
</evidence>
<dbReference type="SFLD" id="SFLDS00003">
    <property type="entry name" value="Haloacid_Dehalogenase"/>
    <property type="match status" value="1"/>
</dbReference>
<keyword evidence="7" id="KW-0479">Metal-binding</keyword>
<dbReference type="Pfam" id="PF12710">
    <property type="entry name" value="HAD"/>
    <property type="match status" value="1"/>
</dbReference>
<dbReference type="SFLD" id="SFLDF00029">
    <property type="entry name" value="phosphoserine_phosphatase"/>
    <property type="match status" value="1"/>
</dbReference>
<gene>
    <name evidence="15" type="ordered locus">Bind_3139</name>
</gene>
<dbReference type="InterPro" id="IPR036412">
    <property type="entry name" value="HAD-like_sf"/>
</dbReference>
<keyword evidence="10" id="KW-0718">Serine biosynthesis</keyword>
<dbReference type="SUPFAM" id="SSF56784">
    <property type="entry name" value="HAD-like"/>
    <property type="match status" value="1"/>
</dbReference>
<evidence type="ECO:0000256" key="14">
    <source>
        <dbReference type="PIRSR" id="PIRSR604469-1"/>
    </source>
</evidence>
<keyword evidence="16" id="KW-1185">Reference proteome</keyword>
<evidence type="ECO:0000256" key="13">
    <source>
        <dbReference type="ARBA" id="ARBA00048523"/>
    </source>
</evidence>
<dbReference type="UniPathway" id="UPA00135">
    <property type="reaction ID" value="UER00198"/>
</dbReference>
<evidence type="ECO:0000256" key="5">
    <source>
        <dbReference type="ARBA" id="ARBA00015196"/>
    </source>
</evidence>
<dbReference type="PANTHER" id="PTHR43344:SF2">
    <property type="entry name" value="PHOSPHOSERINE PHOSPHATASE"/>
    <property type="match status" value="1"/>
</dbReference>
<dbReference type="GO" id="GO:0000287">
    <property type="term" value="F:magnesium ion binding"/>
    <property type="evidence" value="ECO:0007669"/>
    <property type="project" value="TreeGrafter"/>
</dbReference>
<dbReference type="HOGENOM" id="CLU_036368_4_2_5"/>
<dbReference type="GO" id="GO:0006564">
    <property type="term" value="P:L-serine biosynthetic process"/>
    <property type="evidence" value="ECO:0007669"/>
    <property type="project" value="UniProtKB-KW"/>
</dbReference>
<dbReference type="InterPro" id="IPR023214">
    <property type="entry name" value="HAD_sf"/>
</dbReference>
<dbReference type="NCBIfam" id="TIGR00338">
    <property type="entry name" value="serB"/>
    <property type="match status" value="1"/>
</dbReference>
<dbReference type="STRING" id="395963.Bind_3139"/>
<comment type="catalytic activity">
    <reaction evidence="13">
        <text>O-phospho-D-serine + H2O = D-serine + phosphate</text>
        <dbReference type="Rhea" id="RHEA:24873"/>
        <dbReference type="ChEBI" id="CHEBI:15377"/>
        <dbReference type="ChEBI" id="CHEBI:35247"/>
        <dbReference type="ChEBI" id="CHEBI:43474"/>
        <dbReference type="ChEBI" id="CHEBI:58680"/>
        <dbReference type="EC" id="3.1.3.3"/>
    </reaction>
</comment>
<dbReference type="SFLD" id="SFLDG01137">
    <property type="entry name" value="C1.6.1:_Phosphoserine_Phosphat"/>
    <property type="match status" value="1"/>
</dbReference>
<dbReference type="OrthoDB" id="9792539at2"/>
<dbReference type="eggNOG" id="COG0560">
    <property type="taxonomic scope" value="Bacteria"/>
</dbReference>
<protein>
    <recommendedName>
        <fullName evidence="5">Phosphoserine phosphatase</fullName>
        <ecNumber evidence="4">3.1.3.3</ecNumber>
    </recommendedName>
    <alternativeName>
        <fullName evidence="11">O-phosphoserine phosphohydrolase</fullName>
    </alternativeName>
</protein>
<keyword evidence="6" id="KW-0028">Amino-acid biosynthesis</keyword>
<evidence type="ECO:0000256" key="2">
    <source>
        <dbReference type="ARBA" id="ARBA00005135"/>
    </source>
</evidence>
<dbReference type="InterPro" id="IPR050582">
    <property type="entry name" value="HAD-like_SerB"/>
</dbReference>
<sequence>MTHVATLVCDPAFPQLGEGEVQRAAALLPGSGAPNWLDTRIAADILFEAGDRNLREIADEIRAALSPAPIDVIVQPVAGRRKKLFLADMDSTMIRQECIDELADQVGKKKHVAEITERAMRGEISFEPALRERVALLKGLHPDTILRVISRKITMSPGARTLVQTLRQHGVHTVLVSGGFTAFTSVIGTQIGFHENFANVLLLGPDGRLAGEVQEPILGKDAKLATLVAQREKLQLSEIDTIAVGDGANDLDMIRAAGLGLAYHAKPAVAAAAHACINHADLTALLYAQGYRGEEFWRPPREQLNPADWKRKYGGMEKAHERRGW</sequence>
<name>B2ICA3_BEII9</name>
<dbReference type="SFLD" id="SFLDG01136">
    <property type="entry name" value="C1.6:_Phosphoserine_Phosphatas"/>
    <property type="match status" value="1"/>
</dbReference>
<feature type="active site" description="Nucleophile" evidence="14">
    <location>
        <position position="88"/>
    </location>
</feature>
<evidence type="ECO:0000256" key="7">
    <source>
        <dbReference type="ARBA" id="ARBA00022723"/>
    </source>
</evidence>
<evidence type="ECO:0000256" key="11">
    <source>
        <dbReference type="ARBA" id="ARBA00031693"/>
    </source>
</evidence>
<accession>B2ICA3</accession>
<dbReference type="NCBIfam" id="TIGR01488">
    <property type="entry name" value="HAD-SF-IB"/>
    <property type="match status" value="1"/>
</dbReference>
<evidence type="ECO:0000256" key="1">
    <source>
        <dbReference type="ARBA" id="ARBA00001946"/>
    </source>
</evidence>
<dbReference type="GO" id="GO:0005737">
    <property type="term" value="C:cytoplasm"/>
    <property type="evidence" value="ECO:0007669"/>
    <property type="project" value="TreeGrafter"/>
</dbReference>
<comment type="cofactor">
    <cofactor evidence="1">
        <name>Mg(2+)</name>
        <dbReference type="ChEBI" id="CHEBI:18420"/>
    </cofactor>
</comment>
<dbReference type="GO" id="GO:0036424">
    <property type="term" value="F:L-phosphoserine phosphatase activity"/>
    <property type="evidence" value="ECO:0007669"/>
    <property type="project" value="InterPro"/>
</dbReference>
<comment type="similarity">
    <text evidence="3">Belongs to the HAD-like hydrolase superfamily. SerB family.</text>
</comment>
<comment type="catalytic activity">
    <reaction evidence="12">
        <text>O-phospho-L-serine + H2O = L-serine + phosphate</text>
        <dbReference type="Rhea" id="RHEA:21208"/>
        <dbReference type="ChEBI" id="CHEBI:15377"/>
        <dbReference type="ChEBI" id="CHEBI:33384"/>
        <dbReference type="ChEBI" id="CHEBI:43474"/>
        <dbReference type="ChEBI" id="CHEBI:57524"/>
        <dbReference type="EC" id="3.1.3.3"/>
    </reaction>
</comment>
<dbReference type="AlphaFoldDB" id="B2ICA3"/>
<organism evidence="15 16">
    <name type="scientific">Beijerinckia indica subsp. indica (strain ATCC 9039 / DSM 1715 / NCIMB 8712)</name>
    <dbReference type="NCBI Taxonomy" id="395963"/>
    <lineage>
        <taxon>Bacteria</taxon>
        <taxon>Pseudomonadati</taxon>
        <taxon>Pseudomonadota</taxon>
        <taxon>Alphaproteobacteria</taxon>
        <taxon>Hyphomicrobiales</taxon>
        <taxon>Beijerinckiaceae</taxon>
        <taxon>Beijerinckia</taxon>
    </lineage>
</organism>
<evidence type="ECO:0000313" key="15">
    <source>
        <dbReference type="EMBL" id="ACB96700.1"/>
    </source>
</evidence>
<evidence type="ECO:0000256" key="3">
    <source>
        <dbReference type="ARBA" id="ARBA00009184"/>
    </source>
</evidence>
<dbReference type="InterPro" id="IPR004469">
    <property type="entry name" value="PSP"/>
</dbReference>
<dbReference type="Proteomes" id="UP000001695">
    <property type="component" value="Chromosome"/>
</dbReference>